<gene>
    <name evidence="1" type="ORF">JO379_000242</name>
</gene>
<protein>
    <recommendedName>
        <fullName evidence="3">Transposase</fullName>
    </recommendedName>
</protein>
<comment type="caution">
    <text evidence="1">The sequence shown here is derived from an EMBL/GenBank/DDBJ whole genome shotgun (WGS) entry which is preliminary data.</text>
</comment>
<organism evidence="1 2">
    <name type="scientific">Streptomyces syringium</name>
    <dbReference type="NCBI Taxonomy" id="76729"/>
    <lineage>
        <taxon>Bacteria</taxon>
        <taxon>Bacillati</taxon>
        <taxon>Actinomycetota</taxon>
        <taxon>Actinomycetes</taxon>
        <taxon>Kitasatosporales</taxon>
        <taxon>Streptomycetaceae</taxon>
        <taxon>Streptomyces</taxon>
    </lineage>
</organism>
<dbReference type="EMBL" id="JAGIOH010000001">
    <property type="protein sequence ID" value="MBP2400773.1"/>
    <property type="molecule type" value="Genomic_DNA"/>
</dbReference>
<accession>A0ABS4XW91</accession>
<proteinExistence type="predicted"/>
<sequence length="89" mass="10401">MTCSPNTPDIKRRGRKVAVTRVTNDVRAMVSRSVSRSSWRYACDIHDRAAFFRSLARHRPTVTTVIDLTHDTHPYWLWASSEKWTRIDV</sequence>
<keyword evidence="2" id="KW-1185">Reference proteome</keyword>
<dbReference type="Proteomes" id="UP001519291">
    <property type="component" value="Unassembled WGS sequence"/>
</dbReference>
<dbReference type="GeneID" id="91567135"/>
<reference evidence="1 2" key="1">
    <citation type="submission" date="2021-03" db="EMBL/GenBank/DDBJ databases">
        <title>Sequencing the genomes of 1000 actinobacteria strains.</title>
        <authorList>
            <person name="Klenk H.-P."/>
        </authorList>
    </citation>
    <scope>NUCLEOTIDE SEQUENCE [LARGE SCALE GENOMIC DNA]</scope>
    <source>
        <strain evidence="1 2">DSM 41480</strain>
    </source>
</reference>
<name>A0ABS4XW91_9ACTN</name>
<evidence type="ECO:0000313" key="1">
    <source>
        <dbReference type="EMBL" id="MBP2400773.1"/>
    </source>
</evidence>
<evidence type="ECO:0000313" key="2">
    <source>
        <dbReference type="Proteomes" id="UP001519291"/>
    </source>
</evidence>
<dbReference type="RefSeq" id="WP_209513351.1">
    <property type="nucleotide sequence ID" value="NZ_JAGIOH010000001.1"/>
</dbReference>
<evidence type="ECO:0008006" key="3">
    <source>
        <dbReference type="Google" id="ProtNLM"/>
    </source>
</evidence>